<dbReference type="Proteomes" id="UP001139353">
    <property type="component" value="Unassembled WGS sequence"/>
</dbReference>
<evidence type="ECO:0000256" key="1">
    <source>
        <dbReference type="SAM" id="Phobius"/>
    </source>
</evidence>
<protein>
    <submittedName>
        <fullName evidence="2">Uncharacterized protein</fullName>
    </submittedName>
</protein>
<evidence type="ECO:0000313" key="3">
    <source>
        <dbReference type="Proteomes" id="UP001139353"/>
    </source>
</evidence>
<keyword evidence="3" id="KW-1185">Reference proteome</keyword>
<dbReference type="EMBL" id="JAJLJH010000014">
    <property type="protein sequence ID" value="MCK9689392.1"/>
    <property type="molecule type" value="Genomic_DNA"/>
</dbReference>
<sequence>MFAFLTFLGVCFSALGAWVGLAAVIVGAVIGLLLAPIALVVGFRQYRKARRPR</sequence>
<name>A0A9X1YQR2_9BURK</name>
<organism evidence="2 3">
    <name type="scientific">Scleromatobacter humisilvae</name>
    <dbReference type="NCBI Taxonomy" id="2897159"/>
    <lineage>
        <taxon>Bacteria</taxon>
        <taxon>Pseudomonadati</taxon>
        <taxon>Pseudomonadota</taxon>
        <taxon>Betaproteobacteria</taxon>
        <taxon>Burkholderiales</taxon>
        <taxon>Sphaerotilaceae</taxon>
        <taxon>Scleromatobacter</taxon>
    </lineage>
</organism>
<keyword evidence="1" id="KW-0812">Transmembrane</keyword>
<gene>
    <name evidence="2" type="ORF">LPC04_27050</name>
</gene>
<proteinExistence type="predicted"/>
<dbReference type="RefSeq" id="WP_275685441.1">
    <property type="nucleotide sequence ID" value="NZ_JAJLJH010000014.1"/>
</dbReference>
<evidence type="ECO:0000313" key="2">
    <source>
        <dbReference type="EMBL" id="MCK9689392.1"/>
    </source>
</evidence>
<keyword evidence="1" id="KW-1133">Transmembrane helix</keyword>
<comment type="caution">
    <text evidence="2">The sequence shown here is derived from an EMBL/GenBank/DDBJ whole genome shotgun (WGS) entry which is preliminary data.</text>
</comment>
<keyword evidence="1" id="KW-0472">Membrane</keyword>
<dbReference type="AlphaFoldDB" id="A0A9X1YQR2"/>
<reference evidence="2" key="1">
    <citation type="submission" date="2021-11" db="EMBL/GenBank/DDBJ databases">
        <title>BS-T2-15 a new species belonging to the Comamonadaceae family isolated from the soil of a French oak forest.</title>
        <authorList>
            <person name="Mieszkin S."/>
            <person name="Alain K."/>
        </authorList>
    </citation>
    <scope>NUCLEOTIDE SEQUENCE</scope>
    <source>
        <strain evidence="2">BS-T2-15</strain>
    </source>
</reference>
<feature type="transmembrane region" description="Helical" evidence="1">
    <location>
        <begin position="26"/>
        <end position="43"/>
    </location>
</feature>
<accession>A0A9X1YQR2</accession>